<accession>A0A8S1FBW6</accession>
<proteinExistence type="predicted"/>
<keyword evidence="4" id="KW-1185">Reference proteome</keyword>
<gene>
    <name evidence="3" type="ORF">CBOVIS_LOCUS12766</name>
</gene>
<evidence type="ECO:0000313" key="3">
    <source>
        <dbReference type="EMBL" id="CAB3411365.1"/>
    </source>
</evidence>
<reference evidence="3 4" key="1">
    <citation type="submission" date="2020-04" db="EMBL/GenBank/DDBJ databases">
        <authorList>
            <person name="Laetsch R D."/>
            <person name="Stevens L."/>
            <person name="Kumar S."/>
            <person name="Blaxter L. M."/>
        </authorList>
    </citation>
    <scope>NUCLEOTIDE SEQUENCE [LARGE SCALE GENOMIC DNA]</scope>
</reference>
<keyword evidence="2" id="KW-0732">Signal</keyword>
<evidence type="ECO:0000313" key="4">
    <source>
        <dbReference type="Proteomes" id="UP000494206"/>
    </source>
</evidence>
<dbReference type="Proteomes" id="UP000494206">
    <property type="component" value="Unassembled WGS sequence"/>
</dbReference>
<feature type="region of interest" description="Disordered" evidence="1">
    <location>
        <begin position="66"/>
        <end position="90"/>
    </location>
</feature>
<evidence type="ECO:0000256" key="1">
    <source>
        <dbReference type="SAM" id="MobiDB-lite"/>
    </source>
</evidence>
<organism evidence="3 4">
    <name type="scientific">Caenorhabditis bovis</name>
    <dbReference type="NCBI Taxonomy" id="2654633"/>
    <lineage>
        <taxon>Eukaryota</taxon>
        <taxon>Metazoa</taxon>
        <taxon>Ecdysozoa</taxon>
        <taxon>Nematoda</taxon>
        <taxon>Chromadorea</taxon>
        <taxon>Rhabditida</taxon>
        <taxon>Rhabditina</taxon>
        <taxon>Rhabditomorpha</taxon>
        <taxon>Rhabditoidea</taxon>
        <taxon>Rhabditidae</taxon>
        <taxon>Peloderinae</taxon>
        <taxon>Caenorhabditis</taxon>
    </lineage>
</organism>
<comment type="caution">
    <text evidence="3">The sequence shown here is derived from an EMBL/GenBank/DDBJ whole genome shotgun (WGS) entry which is preliminary data.</text>
</comment>
<evidence type="ECO:0000256" key="2">
    <source>
        <dbReference type="SAM" id="SignalP"/>
    </source>
</evidence>
<sequence>MRLIIVVALLVAVVVSYPYGPTRAPKETDGSFVSIETPKYRSSGNRELMITPELLVQLRNQFANNREAPRYLDEPDVEQPQNNKRKKHER</sequence>
<feature type="chain" id="PRO_5035808332" evidence="2">
    <location>
        <begin position="17"/>
        <end position="90"/>
    </location>
</feature>
<name>A0A8S1FBW6_9PELO</name>
<protein>
    <submittedName>
        <fullName evidence="3">Uncharacterized protein</fullName>
    </submittedName>
</protein>
<dbReference type="AlphaFoldDB" id="A0A8S1FBW6"/>
<dbReference type="EMBL" id="CADEPM010000013">
    <property type="protein sequence ID" value="CAB3411365.1"/>
    <property type="molecule type" value="Genomic_DNA"/>
</dbReference>
<feature type="signal peptide" evidence="2">
    <location>
        <begin position="1"/>
        <end position="16"/>
    </location>
</feature>